<protein>
    <submittedName>
        <fullName evidence="7">Vinculin/alpha-catenin</fullName>
    </submittedName>
</protein>
<feature type="region of interest" description="Disordered" evidence="6">
    <location>
        <begin position="979"/>
        <end position="1004"/>
    </location>
</feature>
<keyword evidence="5" id="KW-0175">Coiled coil</keyword>
<evidence type="ECO:0000313" key="8">
    <source>
        <dbReference type="Proteomes" id="UP000193944"/>
    </source>
</evidence>
<comment type="caution">
    <text evidence="7">The sequence shown here is derived from an EMBL/GenBank/DDBJ whole genome shotgun (WGS) entry which is preliminary data.</text>
</comment>
<dbReference type="STRING" id="1754192.A0A1Y1WUK2"/>
<proteinExistence type="inferred from homology"/>
<evidence type="ECO:0000256" key="4">
    <source>
        <dbReference type="ARBA" id="ARBA00023203"/>
    </source>
</evidence>
<evidence type="ECO:0000313" key="7">
    <source>
        <dbReference type="EMBL" id="ORX77227.1"/>
    </source>
</evidence>
<dbReference type="EMBL" id="MCFG01000258">
    <property type="protein sequence ID" value="ORX77227.1"/>
    <property type="molecule type" value="Genomic_DNA"/>
</dbReference>
<evidence type="ECO:0000256" key="2">
    <source>
        <dbReference type="ARBA" id="ARBA00008376"/>
    </source>
</evidence>
<feature type="coiled-coil region" evidence="5">
    <location>
        <begin position="1136"/>
        <end position="1195"/>
    </location>
</feature>
<reference evidence="7 8" key="1">
    <citation type="submission" date="2016-08" db="EMBL/GenBank/DDBJ databases">
        <title>A Parts List for Fungal Cellulosomes Revealed by Comparative Genomics.</title>
        <authorList>
            <consortium name="DOE Joint Genome Institute"/>
            <person name="Haitjema C.H."/>
            <person name="Gilmore S.P."/>
            <person name="Henske J.K."/>
            <person name="Solomon K.V."/>
            <person name="De Groot R."/>
            <person name="Kuo A."/>
            <person name="Mondo S.J."/>
            <person name="Salamov A.A."/>
            <person name="Labutti K."/>
            <person name="Zhao Z."/>
            <person name="Chiniquy J."/>
            <person name="Barry K."/>
            <person name="Brewer H.M."/>
            <person name="Purvine S.O."/>
            <person name="Wright A.T."/>
            <person name="Boxma B."/>
            <person name="Van Alen T."/>
            <person name="Hackstein J.H."/>
            <person name="Baker S.E."/>
            <person name="Grigoriev I.V."/>
            <person name="O'Malley M.A."/>
        </authorList>
    </citation>
    <scope>NUCLEOTIDE SEQUENCE [LARGE SCALE GENOMIC DNA]</scope>
    <source>
        <strain evidence="7 8">S4</strain>
    </source>
</reference>
<dbReference type="InterPro" id="IPR017997">
    <property type="entry name" value="Vinculin"/>
</dbReference>
<dbReference type="InterPro" id="IPR006077">
    <property type="entry name" value="Vinculin/catenin"/>
</dbReference>
<evidence type="ECO:0000256" key="6">
    <source>
        <dbReference type="SAM" id="MobiDB-lite"/>
    </source>
</evidence>
<dbReference type="Proteomes" id="UP000193944">
    <property type="component" value="Unassembled WGS sequence"/>
</dbReference>
<dbReference type="Gene3D" id="1.20.120.230">
    <property type="entry name" value="Alpha-catenin/vinculin-like"/>
    <property type="match status" value="3"/>
</dbReference>
<reference evidence="7 8" key="2">
    <citation type="submission" date="2016-08" db="EMBL/GenBank/DDBJ databases">
        <title>Pervasive Adenine N6-methylation of Active Genes in Fungi.</title>
        <authorList>
            <consortium name="DOE Joint Genome Institute"/>
            <person name="Mondo S.J."/>
            <person name="Dannebaum R.O."/>
            <person name="Kuo R.C."/>
            <person name="Labutti K."/>
            <person name="Haridas S."/>
            <person name="Kuo A."/>
            <person name="Salamov A."/>
            <person name="Ahrendt S.R."/>
            <person name="Lipzen A."/>
            <person name="Sullivan W."/>
            <person name="Andreopoulos W.B."/>
            <person name="Clum A."/>
            <person name="Lindquist E."/>
            <person name="Daum C."/>
            <person name="Ramamoorthy G.K."/>
            <person name="Gryganskyi A."/>
            <person name="Culley D."/>
            <person name="Magnuson J.K."/>
            <person name="James T.Y."/>
            <person name="O'Malley M.A."/>
            <person name="Stajich J.E."/>
            <person name="Spatafora J.W."/>
            <person name="Visel A."/>
            <person name="Grigoriev I.V."/>
        </authorList>
    </citation>
    <scope>NUCLEOTIDE SEQUENCE [LARGE SCALE GENOMIC DNA]</scope>
    <source>
        <strain evidence="7 8">S4</strain>
    </source>
</reference>
<feature type="compositionally biased region" description="Basic and acidic residues" evidence="6">
    <location>
        <begin position="983"/>
        <end position="1004"/>
    </location>
</feature>
<comment type="subcellular location">
    <subcellularLocation>
        <location evidence="1">Cytoplasm</location>
    </subcellularLocation>
</comment>
<evidence type="ECO:0000256" key="3">
    <source>
        <dbReference type="ARBA" id="ARBA00022490"/>
    </source>
</evidence>
<evidence type="ECO:0000256" key="1">
    <source>
        <dbReference type="ARBA" id="ARBA00004496"/>
    </source>
</evidence>
<keyword evidence="8" id="KW-1185">Reference proteome</keyword>
<gene>
    <name evidence="7" type="ORF">BCR32DRAFT_270773</name>
</gene>
<dbReference type="GO" id="GO:0051015">
    <property type="term" value="F:actin filament binding"/>
    <property type="evidence" value="ECO:0007669"/>
    <property type="project" value="InterPro"/>
</dbReference>
<accession>A0A1Y1WUK2</accession>
<dbReference type="GO" id="GO:0007155">
    <property type="term" value="P:cell adhesion"/>
    <property type="evidence" value="ECO:0007669"/>
    <property type="project" value="InterPro"/>
</dbReference>
<keyword evidence="4" id="KW-0009">Actin-binding</keyword>
<feature type="compositionally biased region" description="Basic and acidic residues" evidence="6">
    <location>
        <begin position="1103"/>
        <end position="1115"/>
    </location>
</feature>
<comment type="similarity">
    <text evidence="2">Belongs to the vinculin/alpha-catenin family.</text>
</comment>
<feature type="region of interest" description="Disordered" evidence="6">
    <location>
        <begin position="439"/>
        <end position="460"/>
    </location>
</feature>
<sequence length="1247" mass="144683">MNNINTITKKRILVPIVEVISELIVLNEEVTENDSSFPDITIFSNTVSKQIEHVVKVGYSYMNSIKEDEILQENMPKGCNEVLQASEMLVHSSELLKENSKSKEGRDLLVKAIQTILSGITNVLNIYDEAEIRKIKTVCQRIQELIQMITKENSIQQSISILRQLSQCSMSLTTQVNNRIPELLSQQSQLRLRISVDTITKITPLLLNLYKAMIKDSDLNNISSSRNILCNILNKSCCDIDKIASDNQPEIIESSKGGILTQTMDDVQKNQFLFKQLHSKKQYKEAFDLLEKYLFSYNSVLDYIQDHIPLVYNIYQQQNISSTIGLLKRKEVDFLNLMNNCKKSNYPYSLRNQLVAELEYRTEYLEYLKDLFSKCIISSIVVISDEIASHINEDSILGEFVKYAKAGTLNHAELLSYQQQQLNGYIESQKIMHQLKTKYDEDNDNDDNDNSDNHFLSESEKEEEMNIQMIKAFKIYKDQFMSVIQRIINLLSVDNLQMHKDVILKKIFVINRFYPLILKANNVLNQRKEEVKFNQYFDNVINTWEYLVNDVKSYIINQEGVFTMKDLLDSSSLNINGHLKFLCKNEDNNMEELPLEYKSILATVNQLIDISRNECNNTEDHSYREKLKKSIKEIKNEMKYISKSINSRDVKDSTRETFKKFNEAISAGDTSILISDMTFADLSQANISVIQKEEEEGNEDNNDLEKIKFADIRNHLNELKKEVETLDQIIRINRKYAISKELPPTPPAAMKHKNKSEYLQLLSPGMNSGGLKSPLSPRSPISPATPTRPNLRQNSNSSNTSFNAGNTSFYYQSPLADKNAIVQPLNEEEAVKYPIRAVACELKMAASKWKHKDNPIIDKANLIAQKLDELSYYNQVIRKNPSAKKMLIRIAQEMMDCVKILNYAKEISENCTDKRLKLQLLNTVERINTIGQQLKVVIAVKSGGRFDMDGDKQLVICASNLVEAVKNLLNDSEAASLRSKYVPKQEGEKEKEKGKGKENNKEQQKILDTAKQMEKAIKIDKEYKQKEENKLIKKEQEKRIAKEKEEKEKERARKEEEIRKNIDIQKKYEKELQKELELEKDEMINSKDNDSNNDNILIAGIDNDEKKDDDNEDKEKIEFIEDDNDDEEKIEFIEDNNEDEEKIEFIEDNNDDEEKIEFIEDDNEDEEKIEFIEDNNEDEEKIEFIKDDNEDEEKIEFIEDNNEDEEKIELIEDDNDITNSNEKSEILKDLEEINKENENTLIEERID</sequence>
<feature type="region of interest" description="Disordered" evidence="6">
    <location>
        <begin position="761"/>
        <end position="803"/>
    </location>
</feature>
<dbReference type="InterPro" id="IPR036723">
    <property type="entry name" value="Alpha-catenin/vinculin-like_sf"/>
</dbReference>
<feature type="compositionally biased region" description="Polar residues" evidence="6">
    <location>
        <begin position="782"/>
        <end position="803"/>
    </location>
</feature>
<dbReference type="PANTHER" id="PTHR46180">
    <property type="entry name" value="VINCULIN"/>
    <property type="match status" value="1"/>
</dbReference>
<dbReference type="AlphaFoldDB" id="A0A1Y1WUK2"/>
<dbReference type="SUPFAM" id="SSF47220">
    <property type="entry name" value="alpha-catenin/vinculin-like"/>
    <property type="match status" value="2"/>
</dbReference>
<dbReference type="GO" id="GO:0005737">
    <property type="term" value="C:cytoplasm"/>
    <property type="evidence" value="ECO:0007669"/>
    <property type="project" value="UniProtKB-SubCell"/>
</dbReference>
<organism evidence="7 8">
    <name type="scientific">Anaeromyces robustus</name>
    <dbReference type="NCBI Taxonomy" id="1754192"/>
    <lineage>
        <taxon>Eukaryota</taxon>
        <taxon>Fungi</taxon>
        <taxon>Fungi incertae sedis</taxon>
        <taxon>Chytridiomycota</taxon>
        <taxon>Chytridiomycota incertae sedis</taxon>
        <taxon>Neocallimastigomycetes</taxon>
        <taxon>Neocallimastigales</taxon>
        <taxon>Neocallimastigaceae</taxon>
        <taxon>Anaeromyces</taxon>
    </lineage>
</organism>
<dbReference type="OrthoDB" id="29742at2759"/>
<dbReference type="Pfam" id="PF01044">
    <property type="entry name" value="Vinculin"/>
    <property type="match status" value="2"/>
</dbReference>
<feature type="compositionally biased region" description="Acidic residues" evidence="6">
    <location>
        <begin position="441"/>
        <end position="450"/>
    </location>
</feature>
<name>A0A1Y1WUK2_9FUNG</name>
<keyword evidence="3" id="KW-0963">Cytoplasm</keyword>
<evidence type="ECO:0000256" key="5">
    <source>
        <dbReference type="SAM" id="Coils"/>
    </source>
</evidence>
<feature type="region of interest" description="Disordered" evidence="6">
    <location>
        <begin position="1083"/>
        <end position="1115"/>
    </location>
</feature>